<dbReference type="EMBL" id="NHTK01006137">
    <property type="protein sequence ID" value="PPQ62770.1"/>
    <property type="molecule type" value="Genomic_DNA"/>
</dbReference>
<protein>
    <submittedName>
        <fullName evidence="2">Uncharacterized protein</fullName>
    </submittedName>
</protein>
<evidence type="ECO:0000256" key="1">
    <source>
        <dbReference type="SAM" id="Phobius"/>
    </source>
</evidence>
<evidence type="ECO:0000313" key="2">
    <source>
        <dbReference type="EMBL" id="PPQ62770.1"/>
    </source>
</evidence>
<keyword evidence="1" id="KW-0812">Transmembrane</keyword>
<organism evidence="2 3">
    <name type="scientific">Panaeolus cyanescens</name>
    <dbReference type="NCBI Taxonomy" id="181874"/>
    <lineage>
        <taxon>Eukaryota</taxon>
        <taxon>Fungi</taxon>
        <taxon>Dikarya</taxon>
        <taxon>Basidiomycota</taxon>
        <taxon>Agaricomycotina</taxon>
        <taxon>Agaricomycetes</taxon>
        <taxon>Agaricomycetidae</taxon>
        <taxon>Agaricales</taxon>
        <taxon>Agaricineae</taxon>
        <taxon>Galeropsidaceae</taxon>
        <taxon>Panaeolus</taxon>
    </lineage>
</organism>
<gene>
    <name evidence="2" type="ORF">CVT24_000464</name>
</gene>
<accession>A0A409VDB9</accession>
<feature type="transmembrane region" description="Helical" evidence="1">
    <location>
        <begin position="79"/>
        <end position="102"/>
    </location>
</feature>
<dbReference type="InParanoid" id="A0A409VDB9"/>
<comment type="caution">
    <text evidence="2">The sequence shown here is derived from an EMBL/GenBank/DDBJ whole genome shotgun (WGS) entry which is preliminary data.</text>
</comment>
<keyword evidence="1" id="KW-0472">Membrane</keyword>
<proteinExistence type="predicted"/>
<keyword evidence="1" id="KW-1133">Transmembrane helix</keyword>
<dbReference type="Proteomes" id="UP000284842">
    <property type="component" value="Unassembled WGS sequence"/>
</dbReference>
<dbReference type="OrthoDB" id="264354at2759"/>
<sequence>MMASYVTSFLMSSFDQPSDYDSYFFFVSPIEVAQDLMSAAFRILRDQDLGDYLGSTSQSTSAPGDSAPQGFFKWFIRRFLLGLPLIGAGSLVHMLLSMQALLPVQWLARYRGRRSRRNSNGDIAAIIVLGLIVLGALRALHKVYKLTESYVQKMLLRAEDAILEVN</sequence>
<dbReference type="AlphaFoldDB" id="A0A409VDB9"/>
<name>A0A409VDB9_9AGAR</name>
<reference evidence="2 3" key="1">
    <citation type="journal article" date="2018" name="Evol. Lett.">
        <title>Horizontal gene cluster transfer increased hallucinogenic mushroom diversity.</title>
        <authorList>
            <person name="Reynolds H.T."/>
            <person name="Vijayakumar V."/>
            <person name="Gluck-Thaler E."/>
            <person name="Korotkin H.B."/>
            <person name="Matheny P.B."/>
            <person name="Slot J.C."/>
        </authorList>
    </citation>
    <scope>NUCLEOTIDE SEQUENCE [LARGE SCALE GENOMIC DNA]</scope>
    <source>
        <strain evidence="2 3">2629</strain>
    </source>
</reference>
<dbReference type="STRING" id="181874.A0A409VDB9"/>
<feature type="transmembrane region" description="Helical" evidence="1">
    <location>
        <begin position="122"/>
        <end position="140"/>
    </location>
</feature>
<evidence type="ECO:0000313" key="3">
    <source>
        <dbReference type="Proteomes" id="UP000284842"/>
    </source>
</evidence>
<keyword evidence="3" id="KW-1185">Reference proteome</keyword>